<dbReference type="EMBL" id="CH476732">
    <property type="protein sequence ID" value="EIE75841.1"/>
    <property type="molecule type" value="Genomic_DNA"/>
</dbReference>
<accession>I1BI11</accession>
<dbReference type="VEuPathDB" id="FungiDB:RO3G_00545"/>
<evidence type="ECO:0000256" key="1">
    <source>
        <dbReference type="SAM" id="MobiDB-lite"/>
    </source>
</evidence>
<organism evidence="2 3">
    <name type="scientific">Rhizopus delemar (strain RA 99-880 / ATCC MYA-4621 / FGSC 9543 / NRRL 43880)</name>
    <name type="common">Mucormycosis agent</name>
    <name type="synonym">Rhizopus arrhizus var. delemar</name>
    <dbReference type="NCBI Taxonomy" id="246409"/>
    <lineage>
        <taxon>Eukaryota</taxon>
        <taxon>Fungi</taxon>
        <taxon>Fungi incertae sedis</taxon>
        <taxon>Mucoromycota</taxon>
        <taxon>Mucoromycotina</taxon>
        <taxon>Mucoromycetes</taxon>
        <taxon>Mucorales</taxon>
        <taxon>Mucorineae</taxon>
        <taxon>Rhizopodaceae</taxon>
        <taxon>Rhizopus</taxon>
    </lineage>
</organism>
<evidence type="ECO:0000313" key="2">
    <source>
        <dbReference type="EMBL" id="EIE75841.1"/>
    </source>
</evidence>
<proteinExistence type="predicted"/>
<keyword evidence="3" id="KW-1185">Reference proteome</keyword>
<feature type="region of interest" description="Disordered" evidence="1">
    <location>
        <begin position="1"/>
        <end position="21"/>
    </location>
</feature>
<name>I1BI11_RHIO9</name>
<dbReference type="RefSeq" id="XP_067511237.1">
    <property type="nucleotide sequence ID" value="XM_067655136.1"/>
</dbReference>
<dbReference type="Proteomes" id="UP000009138">
    <property type="component" value="Unassembled WGS sequence"/>
</dbReference>
<dbReference type="AlphaFoldDB" id="I1BI11"/>
<evidence type="ECO:0000313" key="3">
    <source>
        <dbReference type="Proteomes" id="UP000009138"/>
    </source>
</evidence>
<dbReference type="GeneID" id="93607517"/>
<dbReference type="InParanoid" id="I1BI11"/>
<feature type="compositionally biased region" description="Polar residues" evidence="1">
    <location>
        <begin position="11"/>
        <end position="21"/>
    </location>
</feature>
<reference evidence="2 3" key="1">
    <citation type="journal article" date="2009" name="PLoS Genet.">
        <title>Genomic analysis of the basal lineage fungus Rhizopus oryzae reveals a whole-genome duplication.</title>
        <authorList>
            <person name="Ma L.-J."/>
            <person name="Ibrahim A.S."/>
            <person name="Skory C."/>
            <person name="Grabherr M.G."/>
            <person name="Burger G."/>
            <person name="Butler M."/>
            <person name="Elias M."/>
            <person name="Idnurm A."/>
            <person name="Lang B.F."/>
            <person name="Sone T."/>
            <person name="Abe A."/>
            <person name="Calvo S.E."/>
            <person name="Corrochano L.M."/>
            <person name="Engels R."/>
            <person name="Fu J."/>
            <person name="Hansberg W."/>
            <person name="Kim J.-M."/>
            <person name="Kodira C.D."/>
            <person name="Koehrsen M.J."/>
            <person name="Liu B."/>
            <person name="Miranda-Saavedra D."/>
            <person name="O'Leary S."/>
            <person name="Ortiz-Castellanos L."/>
            <person name="Poulter R."/>
            <person name="Rodriguez-Romero J."/>
            <person name="Ruiz-Herrera J."/>
            <person name="Shen Y.-Q."/>
            <person name="Zeng Q."/>
            <person name="Galagan J."/>
            <person name="Birren B.W."/>
            <person name="Cuomo C.A."/>
            <person name="Wickes B.L."/>
        </authorList>
    </citation>
    <scope>NUCLEOTIDE SEQUENCE [LARGE SCALE GENOMIC DNA]</scope>
    <source>
        <strain evidence="3">RA 99-880 / ATCC MYA-4621 / FGSC 9543 / NRRL 43880</strain>
    </source>
</reference>
<sequence length="51" mass="5826">MKTSRRIGSLPNDSVLDQNSTPMMFNEYDARLMQDCRRTSSDGQGTDWKNA</sequence>
<gene>
    <name evidence="2" type="ORF">RO3G_00545</name>
</gene>
<protein>
    <submittedName>
        <fullName evidence="2">Uncharacterized protein</fullName>
    </submittedName>
</protein>